<sequence length="270" mass="29819">MEALSNPFQMYLQAQIYSHFNIPPLPPISLNSIWDIPDLAHRRIRRFSNVSDAVSRKLSTTIGWRTVSVTDIVNQAKSLCSQYIRCRLKRTGLLNRKLGLQRLSSMANVPGGIVVCEVFGQLQSIGIELERLHPKLYSGVCRQVSVTITIRSVLGKIVSLYCVAGGLAVDCVRQGHPEYLFGLIDAMGLVVERDIANWIGQQGGWTALLARYRPPDDDSGVFQMIALSVVCLIALLVGIIFVLRTIGKIAFGTFASFGGHTFGFSSYERS</sequence>
<dbReference type="InterPro" id="IPR002475">
    <property type="entry name" value="Bcl2-like"/>
</dbReference>
<dbReference type="GO" id="GO:0005741">
    <property type="term" value="C:mitochondrial outer membrane"/>
    <property type="evidence" value="ECO:0007669"/>
    <property type="project" value="TreeGrafter"/>
</dbReference>
<evidence type="ECO:0000256" key="4">
    <source>
        <dbReference type="ARBA" id="ARBA00022703"/>
    </source>
</evidence>
<dbReference type="GO" id="GO:0042981">
    <property type="term" value="P:regulation of apoptotic process"/>
    <property type="evidence" value="ECO:0007669"/>
    <property type="project" value="InterPro"/>
</dbReference>
<organism evidence="8 9">
    <name type="scientific">Lepeophtheirus salmonis</name>
    <name type="common">Salmon louse</name>
    <name type="synonym">Caligus salmonis</name>
    <dbReference type="NCBI Taxonomy" id="72036"/>
    <lineage>
        <taxon>Eukaryota</taxon>
        <taxon>Metazoa</taxon>
        <taxon>Ecdysozoa</taxon>
        <taxon>Arthropoda</taxon>
        <taxon>Crustacea</taxon>
        <taxon>Multicrustacea</taxon>
        <taxon>Hexanauplia</taxon>
        <taxon>Copepoda</taxon>
        <taxon>Siphonostomatoida</taxon>
        <taxon>Caligidae</taxon>
        <taxon>Lepeophtheirus</taxon>
    </lineage>
</organism>
<dbReference type="Pfam" id="PF00452">
    <property type="entry name" value="Bcl-2"/>
    <property type="match status" value="1"/>
</dbReference>
<dbReference type="GO" id="GO:0097192">
    <property type="term" value="P:extrinsic apoptotic signaling pathway in absence of ligand"/>
    <property type="evidence" value="ECO:0007669"/>
    <property type="project" value="TreeGrafter"/>
</dbReference>
<dbReference type="SUPFAM" id="SSF56854">
    <property type="entry name" value="Bcl-2 inhibitors of programmed cell death"/>
    <property type="match status" value="1"/>
</dbReference>
<evidence type="ECO:0000256" key="5">
    <source>
        <dbReference type="ARBA" id="ARBA00022989"/>
    </source>
</evidence>
<keyword evidence="5" id="KW-1133">Transmembrane helix</keyword>
<dbReference type="Gene3D" id="1.10.437.10">
    <property type="entry name" value="Blc2-like"/>
    <property type="match status" value="1"/>
</dbReference>
<dbReference type="Proteomes" id="UP000675881">
    <property type="component" value="Chromosome 4"/>
</dbReference>
<accession>A0A7R8CSD7</accession>
<dbReference type="GO" id="GO:0008630">
    <property type="term" value="P:intrinsic apoptotic signaling pathway in response to DNA damage"/>
    <property type="evidence" value="ECO:0007669"/>
    <property type="project" value="TreeGrafter"/>
</dbReference>
<dbReference type="CDD" id="cd06845">
    <property type="entry name" value="Bcl-2_like"/>
    <property type="match status" value="1"/>
</dbReference>
<comment type="subcellular location">
    <subcellularLocation>
        <location evidence="1">Membrane</location>
        <topology evidence="1">Single-pass membrane protein</topology>
    </subcellularLocation>
</comment>
<dbReference type="InterPro" id="IPR026298">
    <property type="entry name" value="Bcl-2_fam"/>
</dbReference>
<keyword evidence="9" id="KW-1185">Reference proteome</keyword>
<keyword evidence="4" id="KW-0053">Apoptosis</keyword>
<keyword evidence="6" id="KW-0472">Membrane</keyword>
<comment type="similarity">
    <text evidence="2">Belongs to the Bcl-2 family.</text>
</comment>
<dbReference type="InterPro" id="IPR036834">
    <property type="entry name" value="Bcl-2-like_sf"/>
</dbReference>
<dbReference type="GO" id="GO:0001836">
    <property type="term" value="P:release of cytochrome c from mitochondria"/>
    <property type="evidence" value="ECO:0007669"/>
    <property type="project" value="TreeGrafter"/>
</dbReference>
<evidence type="ECO:0000256" key="3">
    <source>
        <dbReference type="ARBA" id="ARBA00022692"/>
    </source>
</evidence>
<dbReference type="OrthoDB" id="6021377at2759"/>
<dbReference type="InterPro" id="IPR046371">
    <property type="entry name" value="Bcl-2_BH1-3"/>
</dbReference>
<evidence type="ECO:0000259" key="7">
    <source>
        <dbReference type="SMART" id="SM00337"/>
    </source>
</evidence>
<dbReference type="PANTHER" id="PTHR11256:SF48">
    <property type="entry name" value="BCL-2-RELATED OVARIAN KILLER PROTEIN"/>
    <property type="match status" value="1"/>
</dbReference>
<name>A0A7R8CSD7_LEPSM</name>
<dbReference type="PROSITE" id="PS50062">
    <property type="entry name" value="BCL2_FAMILY"/>
    <property type="match status" value="1"/>
</dbReference>
<evidence type="ECO:0000256" key="6">
    <source>
        <dbReference type="ARBA" id="ARBA00023136"/>
    </source>
</evidence>
<dbReference type="EMBL" id="HG994583">
    <property type="protein sequence ID" value="CAF2915847.1"/>
    <property type="molecule type" value="Genomic_DNA"/>
</dbReference>
<feature type="domain" description="Bcl-2 Bcl-2 homology region 1-3" evidence="7">
    <location>
        <begin position="122"/>
        <end position="205"/>
    </location>
</feature>
<evidence type="ECO:0000256" key="1">
    <source>
        <dbReference type="ARBA" id="ARBA00004167"/>
    </source>
</evidence>
<proteinExistence type="inferred from homology"/>
<protein>
    <submittedName>
        <fullName evidence="8">BUFFY</fullName>
    </submittedName>
</protein>
<dbReference type="SMART" id="SM00337">
    <property type="entry name" value="BCL"/>
    <property type="match status" value="1"/>
</dbReference>
<gene>
    <name evidence="8" type="ORF">LSAA_8250</name>
</gene>
<evidence type="ECO:0000313" key="8">
    <source>
        <dbReference type="EMBL" id="CAF2915847.1"/>
    </source>
</evidence>
<evidence type="ECO:0000256" key="2">
    <source>
        <dbReference type="ARBA" id="ARBA00009458"/>
    </source>
</evidence>
<dbReference type="PANTHER" id="PTHR11256">
    <property type="entry name" value="BCL-2 RELATED"/>
    <property type="match status" value="1"/>
</dbReference>
<keyword evidence="3" id="KW-0812">Transmembrane</keyword>
<reference evidence="8" key="1">
    <citation type="submission" date="2021-02" db="EMBL/GenBank/DDBJ databases">
        <authorList>
            <person name="Bekaert M."/>
        </authorList>
    </citation>
    <scope>NUCLEOTIDE SEQUENCE</scope>
    <source>
        <strain evidence="8">IoA-00</strain>
    </source>
</reference>
<evidence type="ECO:0000313" key="9">
    <source>
        <dbReference type="Proteomes" id="UP000675881"/>
    </source>
</evidence>
<dbReference type="GO" id="GO:0051400">
    <property type="term" value="F:BH domain binding"/>
    <property type="evidence" value="ECO:0007669"/>
    <property type="project" value="TreeGrafter"/>
</dbReference>
<dbReference type="AlphaFoldDB" id="A0A7R8CSD7"/>